<evidence type="ECO:0000259" key="2">
    <source>
        <dbReference type="PROSITE" id="PS01124"/>
    </source>
</evidence>
<evidence type="ECO:0000313" key="4">
    <source>
        <dbReference type="Proteomes" id="UP000326979"/>
    </source>
</evidence>
<feature type="compositionally biased region" description="Basic and acidic residues" evidence="1">
    <location>
        <begin position="127"/>
        <end position="136"/>
    </location>
</feature>
<dbReference type="Proteomes" id="UP000326979">
    <property type="component" value="Unassembled WGS sequence"/>
</dbReference>
<sequence length="136" mass="14642">MTTPSCRVNTQEATKSPTSAPSLRAVVLNFCRSGLPHGTTSLRPSGRQPITSAPRTARPPTRCTRVQPTGVSPRQWLLTARVNRARELLQASDLGIEQIAAQAGLGSGTNLRARFRDVSSPRPPPGIRHEAGVRSR</sequence>
<dbReference type="GO" id="GO:0043565">
    <property type="term" value="F:sequence-specific DNA binding"/>
    <property type="evidence" value="ECO:0007669"/>
    <property type="project" value="InterPro"/>
</dbReference>
<dbReference type="AlphaFoldDB" id="A0A5N8VUF1"/>
<dbReference type="GO" id="GO:0003700">
    <property type="term" value="F:DNA-binding transcription factor activity"/>
    <property type="evidence" value="ECO:0007669"/>
    <property type="project" value="InterPro"/>
</dbReference>
<name>A0A5N8VUF1_9ACTN</name>
<accession>A0A5N8VUF1</accession>
<dbReference type="PROSITE" id="PS01124">
    <property type="entry name" value="HTH_ARAC_FAMILY_2"/>
    <property type="match status" value="1"/>
</dbReference>
<dbReference type="Gene3D" id="1.10.10.60">
    <property type="entry name" value="Homeodomain-like"/>
    <property type="match status" value="1"/>
</dbReference>
<feature type="region of interest" description="Disordered" evidence="1">
    <location>
        <begin position="1"/>
        <end position="20"/>
    </location>
</feature>
<dbReference type="EMBL" id="VJZE01000008">
    <property type="protein sequence ID" value="MPY38901.1"/>
    <property type="molecule type" value="Genomic_DNA"/>
</dbReference>
<gene>
    <name evidence="3" type="ORF">FNH04_02710</name>
</gene>
<feature type="region of interest" description="Disordered" evidence="1">
    <location>
        <begin position="36"/>
        <end position="70"/>
    </location>
</feature>
<organism evidence="3 4">
    <name type="scientific">Streptomyces phyllanthi</name>
    <dbReference type="NCBI Taxonomy" id="1803180"/>
    <lineage>
        <taxon>Bacteria</taxon>
        <taxon>Bacillati</taxon>
        <taxon>Actinomycetota</taxon>
        <taxon>Actinomycetes</taxon>
        <taxon>Kitasatosporales</taxon>
        <taxon>Streptomycetaceae</taxon>
        <taxon>Streptomyces</taxon>
    </lineage>
</organism>
<proteinExistence type="predicted"/>
<feature type="compositionally biased region" description="Low complexity" evidence="1">
    <location>
        <begin position="49"/>
        <end position="65"/>
    </location>
</feature>
<feature type="region of interest" description="Disordered" evidence="1">
    <location>
        <begin position="115"/>
        <end position="136"/>
    </location>
</feature>
<evidence type="ECO:0000313" key="3">
    <source>
        <dbReference type="EMBL" id="MPY38901.1"/>
    </source>
</evidence>
<dbReference type="InterPro" id="IPR018060">
    <property type="entry name" value="HTH_AraC"/>
</dbReference>
<keyword evidence="4" id="KW-1185">Reference proteome</keyword>
<dbReference type="Pfam" id="PF12833">
    <property type="entry name" value="HTH_18"/>
    <property type="match status" value="1"/>
</dbReference>
<feature type="domain" description="HTH araC/xylS-type" evidence="2">
    <location>
        <begin position="69"/>
        <end position="129"/>
    </location>
</feature>
<comment type="caution">
    <text evidence="3">The sequence shown here is derived from an EMBL/GenBank/DDBJ whole genome shotgun (WGS) entry which is preliminary data.</text>
</comment>
<protein>
    <submittedName>
        <fullName evidence="3">Helix-turn-helix domain-containing protein</fullName>
    </submittedName>
</protein>
<reference evidence="3 4" key="1">
    <citation type="submission" date="2019-07" db="EMBL/GenBank/DDBJ databases">
        <title>New species of Amycolatopsis and Streptomyces.</title>
        <authorList>
            <person name="Duangmal K."/>
            <person name="Teo W.F.A."/>
            <person name="Lipun K."/>
        </authorList>
    </citation>
    <scope>NUCLEOTIDE SEQUENCE [LARGE SCALE GENOMIC DNA]</scope>
    <source>
        <strain evidence="3 4">TISTR 2346</strain>
    </source>
</reference>
<evidence type="ECO:0000256" key="1">
    <source>
        <dbReference type="SAM" id="MobiDB-lite"/>
    </source>
</evidence>